<gene>
    <name evidence="2" type="ORF">F5878DRAFT_226876</name>
</gene>
<evidence type="ECO:0000313" key="3">
    <source>
        <dbReference type="Proteomes" id="UP001163846"/>
    </source>
</evidence>
<dbReference type="EMBL" id="MU805967">
    <property type="protein sequence ID" value="KAJ3843808.1"/>
    <property type="molecule type" value="Genomic_DNA"/>
</dbReference>
<proteinExistence type="predicted"/>
<comment type="caution">
    <text evidence="2">The sequence shown here is derived from an EMBL/GenBank/DDBJ whole genome shotgun (WGS) entry which is preliminary data.</text>
</comment>
<feature type="region of interest" description="Disordered" evidence="1">
    <location>
        <begin position="128"/>
        <end position="166"/>
    </location>
</feature>
<name>A0AA38PJI3_9AGAR</name>
<evidence type="ECO:0000313" key="2">
    <source>
        <dbReference type="EMBL" id="KAJ3843808.1"/>
    </source>
</evidence>
<sequence length="288" mass="31514">MSSTPPTPWPLSVACSTGASNTNLLHAILATRALDEISTFDDYAHVRRYISTRGRPDLDQTGAGRTIRGLMFWVFPGGKEGPFHETGDGKLKKHGLLVTVEAGSEEEEVVRRVKDGLVDGVIRHEHVGRREGDIASSAPTENASSTSRTEPHADTQSSKQFPASVAHSTGETNLDLLYTILASVDLDEISTAEEYTAVRNYVSNQNQSRSRGKRTQAERGLIFWVYPTGMYGPFHRDESDGTGGGDGQVIRYHGLLLTVEPGILPEEVVERVRVGLQDGRIRHEHVGV</sequence>
<keyword evidence="3" id="KW-1185">Reference proteome</keyword>
<reference evidence="2" key="1">
    <citation type="submission" date="2022-08" db="EMBL/GenBank/DDBJ databases">
        <authorList>
            <consortium name="DOE Joint Genome Institute"/>
            <person name="Min B."/>
            <person name="Riley R."/>
            <person name="Sierra-Patev S."/>
            <person name="Naranjo-Ortiz M."/>
            <person name="Looney B."/>
            <person name="Konkel Z."/>
            <person name="Slot J.C."/>
            <person name="Sakamoto Y."/>
            <person name="Steenwyk J.L."/>
            <person name="Rokas A."/>
            <person name="Carro J."/>
            <person name="Camarero S."/>
            <person name="Ferreira P."/>
            <person name="Molpeceres G."/>
            <person name="Ruiz-Duenas F.J."/>
            <person name="Serrano A."/>
            <person name="Henrissat B."/>
            <person name="Drula E."/>
            <person name="Hughes K.W."/>
            <person name="Mata J.L."/>
            <person name="Ishikawa N.K."/>
            <person name="Vargas-Isla R."/>
            <person name="Ushijima S."/>
            <person name="Smith C.A."/>
            <person name="Ahrendt S."/>
            <person name="Andreopoulos W."/>
            <person name="He G."/>
            <person name="Labutti K."/>
            <person name="Lipzen A."/>
            <person name="Ng V."/>
            <person name="Sandor L."/>
            <person name="Barry K."/>
            <person name="Martinez A.T."/>
            <person name="Xiao Y."/>
            <person name="Gibbons J.G."/>
            <person name="Terashima K."/>
            <person name="Hibbett D.S."/>
            <person name="Grigoriev I.V."/>
        </authorList>
    </citation>
    <scope>NUCLEOTIDE SEQUENCE</scope>
    <source>
        <strain evidence="2">TFB9207</strain>
    </source>
</reference>
<evidence type="ECO:0000256" key="1">
    <source>
        <dbReference type="SAM" id="MobiDB-lite"/>
    </source>
</evidence>
<protein>
    <submittedName>
        <fullName evidence="2">Uncharacterized protein</fullName>
    </submittedName>
</protein>
<dbReference type="AlphaFoldDB" id="A0AA38PJI3"/>
<accession>A0AA38PJI3</accession>
<feature type="compositionally biased region" description="Polar residues" evidence="1">
    <location>
        <begin position="137"/>
        <end position="166"/>
    </location>
</feature>
<organism evidence="2 3">
    <name type="scientific">Lentinula raphanica</name>
    <dbReference type="NCBI Taxonomy" id="153919"/>
    <lineage>
        <taxon>Eukaryota</taxon>
        <taxon>Fungi</taxon>
        <taxon>Dikarya</taxon>
        <taxon>Basidiomycota</taxon>
        <taxon>Agaricomycotina</taxon>
        <taxon>Agaricomycetes</taxon>
        <taxon>Agaricomycetidae</taxon>
        <taxon>Agaricales</taxon>
        <taxon>Marasmiineae</taxon>
        <taxon>Omphalotaceae</taxon>
        <taxon>Lentinula</taxon>
    </lineage>
</organism>
<dbReference type="Proteomes" id="UP001163846">
    <property type="component" value="Unassembled WGS sequence"/>
</dbReference>